<feature type="compositionally biased region" description="Polar residues" evidence="1">
    <location>
        <begin position="8"/>
        <end position="20"/>
    </location>
</feature>
<evidence type="ECO:0000313" key="3">
    <source>
        <dbReference type="Proteomes" id="UP001597205"/>
    </source>
</evidence>
<organism evidence="2 3">
    <name type="scientific">Sphingobacterium daejeonense</name>
    <dbReference type="NCBI Taxonomy" id="371142"/>
    <lineage>
        <taxon>Bacteria</taxon>
        <taxon>Pseudomonadati</taxon>
        <taxon>Bacteroidota</taxon>
        <taxon>Sphingobacteriia</taxon>
        <taxon>Sphingobacteriales</taxon>
        <taxon>Sphingobacteriaceae</taxon>
        <taxon>Sphingobacterium</taxon>
    </lineage>
</organism>
<proteinExistence type="predicted"/>
<dbReference type="RefSeq" id="WP_099370832.1">
    <property type="nucleotide sequence ID" value="NZ_JBHTKY010000044.1"/>
</dbReference>
<dbReference type="EMBL" id="JBHTKY010000044">
    <property type="protein sequence ID" value="MFD1167436.1"/>
    <property type="molecule type" value="Genomic_DNA"/>
</dbReference>
<name>A0ABW3RQC1_9SPHI</name>
<gene>
    <name evidence="2" type="ORF">ACFQ2C_17695</name>
</gene>
<dbReference type="Proteomes" id="UP001597205">
    <property type="component" value="Unassembled WGS sequence"/>
</dbReference>
<feature type="region of interest" description="Disordered" evidence="1">
    <location>
        <begin position="1"/>
        <end position="20"/>
    </location>
</feature>
<reference evidence="3" key="1">
    <citation type="journal article" date="2019" name="Int. J. Syst. Evol. Microbiol.">
        <title>The Global Catalogue of Microorganisms (GCM) 10K type strain sequencing project: providing services to taxonomists for standard genome sequencing and annotation.</title>
        <authorList>
            <consortium name="The Broad Institute Genomics Platform"/>
            <consortium name="The Broad Institute Genome Sequencing Center for Infectious Disease"/>
            <person name="Wu L."/>
            <person name="Ma J."/>
        </authorList>
    </citation>
    <scope>NUCLEOTIDE SEQUENCE [LARGE SCALE GENOMIC DNA]</scope>
    <source>
        <strain evidence="3">CCUG 52468</strain>
    </source>
</reference>
<evidence type="ECO:0000256" key="1">
    <source>
        <dbReference type="SAM" id="MobiDB-lite"/>
    </source>
</evidence>
<accession>A0ABW3RQC1</accession>
<sequence length="70" mass="8198">MENRNDALEQNSSSNNEPPTAEYLNQLQEEAMLKTKEEDATFGEQVIREGLQKWPDLIDEELRKFKEKLS</sequence>
<comment type="caution">
    <text evidence="2">The sequence shown here is derived from an EMBL/GenBank/DDBJ whole genome shotgun (WGS) entry which is preliminary data.</text>
</comment>
<keyword evidence="3" id="KW-1185">Reference proteome</keyword>
<protein>
    <submittedName>
        <fullName evidence="2">Uncharacterized protein</fullName>
    </submittedName>
</protein>
<evidence type="ECO:0000313" key="2">
    <source>
        <dbReference type="EMBL" id="MFD1167436.1"/>
    </source>
</evidence>